<evidence type="ECO:0000313" key="3">
    <source>
        <dbReference type="Proteomes" id="UP000285211"/>
    </source>
</evidence>
<dbReference type="RefSeq" id="WP_128195601.1">
    <property type="nucleotide sequence ID" value="NZ_SACJ01000006.1"/>
</dbReference>
<organism evidence="2 3">
    <name type="scientific">Flavobacterium sufflavum</name>
    <dbReference type="NCBI Taxonomy" id="1921138"/>
    <lineage>
        <taxon>Bacteria</taxon>
        <taxon>Pseudomonadati</taxon>
        <taxon>Bacteroidota</taxon>
        <taxon>Flavobacteriia</taxon>
        <taxon>Flavobacteriales</taxon>
        <taxon>Flavobacteriaceae</taxon>
        <taxon>Flavobacterium</taxon>
    </lineage>
</organism>
<dbReference type="Proteomes" id="UP000285211">
    <property type="component" value="Unassembled WGS sequence"/>
</dbReference>
<accession>A0A3S2WCI8</accession>
<dbReference type="OrthoDB" id="1361101at2"/>
<proteinExistence type="predicted"/>
<evidence type="ECO:0000256" key="1">
    <source>
        <dbReference type="SAM" id="SignalP"/>
    </source>
</evidence>
<keyword evidence="3" id="KW-1185">Reference proteome</keyword>
<dbReference type="AlphaFoldDB" id="A0A3S2WCI8"/>
<name>A0A3S2WCI8_9FLAO</name>
<sequence length="173" mass="19243">MKSKILLLLLFISITATSQQIMTLKGNKQYKATPNWNFISTNYALGGEVQVQVAKTESGGILKLSAATTNPKFIISGTVYVYLSDNSYISCSDKGLFENSDTRLNSYFTFTAAEMNKLKKLNIASIRFNIKGKSDNFSSQTGNFTALNKKSYYTSSCEKSKNIFDTNKEITLL</sequence>
<evidence type="ECO:0000313" key="2">
    <source>
        <dbReference type="EMBL" id="RVT75352.1"/>
    </source>
</evidence>
<dbReference type="EMBL" id="SACJ01000006">
    <property type="protein sequence ID" value="RVT75352.1"/>
    <property type="molecule type" value="Genomic_DNA"/>
</dbReference>
<feature type="chain" id="PRO_5018691117" evidence="1">
    <location>
        <begin position="19"/>
        <end position="173"/>
    </location>
</feature>
<reference evidence="2 3" key="1">
    <citation type="submission" date="2019-01" db="EMBL/GenBank/DDBJ databases">
        <authorList>
            <person name="Chen W.-M."/>
        </authorList>
    </citation>
    <scope>NUCLEOTIDE SEQUENCE [LARGE SCALE GENOMIC DNA]</scope>
    <source>
        <strain evidence="2 3">BBQ-12</strain>
    </source>
</reference>
<protein>
    <submittedName>
        <fullName evidence="2">Uncharacterized protein</fullName>
    </submittedName>
</protein>
<gene>
    <name evidence="2" type="ORF">EOD40_11350</name>
</gene>
<keyword evidence="1" id="KW-0732">Signal</keyword>
<comment type="caution">
    <text evidence="2">The sequence shown here is derived from an EMBL/GenBank/DDBJ whole genome shotgun (WGS) entry which is preliminary data.</text>
</comment>
<feature type="signal peptide" evidence="1">
    <location>
        <begin position="1"/>
        <end position="18"/>
    </location>
</feature>